<dbReference type="AlphaFoldDB" id="A0A7X0P7V2"/>
<reference evidence="1 2" key="1">
    <citation type="submission" date="2020-08" db="EMBL/GenBank/DDBJ databases">
        <title>Sequencing the genomes of 1000 actinobacteria strains.</title>
        <authorList>
            <person name="Klenk H.-P."/>
        </authorList>
    </citation>
    <scope>NUCLEOTIDE SEQUENCE [LARGE SCALE GENOMIC DNA]</scope>
    <source>
        <strain evidence="1 2">DSM 43768</strain>
    </source>
</reference>
<organism evidence="1 2">
    <name type="scientific">Nonomuraea rubra</name>
    <dbReference type="NCBI Taxonomy" id="46180"/>
    <lineage>
        <taxon>Bacteria</taxon>
        <taxon>Bacillati</taxon>
        <taxon>Actinomycetota</taxon>
        <taxon>Actinomycetes</taxon>
        <taxon>Streptosporangiales</taxon>
        <taxon>Streptosporangiaceae</taxon>
        <taxon>Nonomuraea</taxon>
    </lineage>
</organism>
<accession>A0A7X0P7V2</accession>
<name>A0A7X0P7V2_9ACTN</name>
<comment type="caution">
    <text evidence="1">The sequence shown here is derived from an EMBL/GenBank/DDBJ whole genome shotgun (WGS) entry which is preliminary data.</text>
</comment>
<evidence type="ECO:0000313" key="2">
    <source>
        <dbReference type="Proteomes" id="UP000565579"/>
    </source>
</evidence>
<protein>
    <submittedName>
        <fullName evidence="1">Uncharacterized protein</fullName>
    </submittedName>
</protein>
<dbReference type="Proteomes" id="UP000565579">
    <property type="component" value="Unassembled WGS sequence"/>
</dbReference>
<dbReference type="SUPFAM" id="SSF55729">
    <property type="entry name" value="Acyl-CoA N-acyltransferases (Nat)"/>
    <property type="match status" value="1"/>
</dbReference>
<gene>
    <name evidence="1" type="ORF">HD593_011651</name>
</gene>
<evidence type="ECO:0000313" key="1">
    <source>
        <dbReference type="EMBL" id="MBB6556856.1"/>
    </source>
</evidence>
<dbReference type="RefSeq" id="WP_185111282.1">
    <property type="nucleotide sequence ID" value="NZ_BAAAXY010000180.1"/>
</dbReference>
<dbReference type="EMBL" id="JACHMI010000001">
    <property type="protein sequence ID" value="MBB6556856.1"/>
    <property type="molecule type" value="Genomic_DNA"/>
</dbReference>
<dbReference type="Gene3D" id="3.40.630.30">
    <property type="match status" value="1"/>
</dbReference>
<proteinExistence type="predicted"/>
<sequence length="470" mass="52774">MYVIYRSWNQGILGKAVRQLAEPTVLDWVRNVWSEASTQDAYDWLTRELGTTVYGLDSLFSEGGPAPESMRELRTLARTRLPEVYQCNVDEHSVRVLANGLDYDVAYYLVDDAAVAANPERWSFAVHDGPLPEVAGTPTSTTAFAAPIKVTELAERPQSGEGAVFAVLLTCKAKHDSIGWNSTHALPGVRLPKFGAALRDLYVPTSEWPLELEVLRVLVAPGEDGIAAALERCNQWPEYTWNSGEEPHPPSSHEAALRLLEAHHRERTVIQVAEHVAQMFLHGGRDDFEQWFFFDDLWAGAHPDLASSLIWFAYHWDPLCSRHHLLLTPCSDNRVRYVAVVGDDGGTTQVREAQPHDEPRIWDLRRWSYEKRPPGDVTAGEVLGTVELQLQQPSPDTFTFTDFEITRTRHGRAVARKLARHVRQDLQKAGLTHTTGWIPDNGLRSHGRHFLRALGRIHEPAGGPSTLFLD</sequence>
<dbReference type="InterPro" id="IPR016181">
    <property type="entry name" value="Acyl_CoA_acyltransferase"/>
</dbReference>
<keyword evidence="2" id="KW-1185">Reference proteome</keyword>